<keyword evidence="3" id="KW-1185">Reference proteome</keyword>
<gene>
    <name evidence="2" type="ORF">NDU88_000378</name>
</gene>
<feature type="compositionally biased region" description="Polar residues" evidence="1">
    <location>
        <begin position="123"/>
        <end position="132"/>
    </location>
</feature>
<name>A0AAV7UR52_PLEWA</name>
<dbReference type="AlphaFoldDB" id="A0AAV7UR52"/>
<evidence type="ECO:0000313" key="2">
    <source>
        <dbReference type="EMBL" id="KAJ1191061.1"/>
    </source>
</evidence>
<reference evidence="2" key="1">
    <citation type="journal article" date="2022" name="bioRxiv">
        <title>Sequencing and chromosome-scale assembly of the giantPleurodeles waltlgenome.</title>
        <authorList>
            <person name="Brown T."/>
            <person name="Elewa A."/>
            <person name="Iarovenko S."/>
            <person name="Subramanian E."/>
            <person name="Araus A.J."/>
            <person name="Petzold A."/>
            <person name="Susuki M."/>
            <person name="Suzuki K.-i.T."/>
            <person name="Hayashi T."/>
            <person name="Toyoda A."/>
            <person name="Oliveira C."/>
            <person name="Osipova E."/>
            <person name="Leigh N.D."/>
            <person name="Simon A."/>
            <person name="Yun M.H."/>
        </authorList>
    </citation>
    <scope>NUCLEOTIDE SEQUENCE</scope>
    <source>
        <strain evidence="2">20211129_DDA</strain>
        <tissue evidence="2">Liver</tissue>
    </source>
</reference>
<feature type="region of interest" description="Disordered" evidence="1">
    <location>
        <begin position="50"/>
        <end position="132"/>
    </location>
</feature>
<protein>
    <submittedName>
        <fullName evidence="2">Uncharacterized protein</fullName>
    </submittedName>
</protein>
<sequence>MSLPRCPRYLTHAAMQGISSRCEERTTSMARPARESVGARVWHNSPMQVPTRNVHWSSGGRRFSRVQARRHDMAAWAGPTGDEERSSASRWQSSRCQEDMPPNRSTPQSSMRGEEARGEQHPITATQDHPQTLSLQCLRELCQNGGAGRQQQHRAPQSMHS</sequence>
<organism evidence="2 3">
    <name type="scientific">Pleurodeles waltl</name>
    <name type="common">Iberian ribbed newt</name>
    <dbReference type="NCBI Taxonomy" id="8319"/>
    <lineage>
        <taxon>Eukaryota</taxon>
        <taxon>Metazoa</taxon>
        <taxon>Chordata</taxon>
        <taxon>Craniata</taxon>
        <taxon>Vertebrata</taxon>
        <taxon>Euteleostomi</taxon>
        <taxon>Amphibia</taxon>
        <taxon>Batrachia</taxon>
        <taxon>Caudata</taxon>
        <taxon>Salamandroidea</taxon>
        <taxon>Salamandridae</taxon>
        <taxon>Pleurodelinae</taxon>
        <taxon>Pleurodeles</taxon>
    </lineage>
</organism>
<dbReference type="EMBL" id="JANPWB010000004">
    <property type="protein sequence ID" value="KAJ1191061.1"/>
    <property type="molecule type" value="Genomic_DNA"/>
</dbReference>
<comment type="caution">
    <text evidence="2">The sequence shown here is derived from an EMBL/GenBank/DDBJ whole genome shotgun (WGS) entry which is preliminary data.</text>
</comment>
<accession>A0AAV7UR52</accession>
<evidence type="ECO:0000256" key="1">
    <source>
        <dbReference type="SAM" id="MobiDB-lite"/>
    </source>
</evidence>
<proteinExistence type="predicted"/>
<evidence type="ECO:0000313" key="3">
    <source>
        <dbReference type="Proteomes" id="UP001066276"/>
    </source>
</evidence>
<dbReference type="Proteomes" id="UP001066276">
    <property type="component" value="Chromosome 2_2"/>
</dbReference>